<dbReference type="AlphaFoldDB" id="A0A0M3IM55"/>
<keyword evidence="2" id="KW-1185">Reference proteome</keyword>
<accession>A0A0M3IM55</accession>
<proteinExistence type="predicted"/>
<evidence type="ECO:0000313" key="2">
    <source>
        <dbReference type="Proteomes" id="UP000036681"/>
    </source>
</evidence>
<keyword evidence="1" id="KW-0732">Signal</keyword>
<feature type="signal peptide" evidence="1">
    <location>
        <begin position="1"/>
        <end position="19"/>
    </location>
</feature>
<dbReference type="WBParaSite" id="ALUE_0001983301-mRNA-1">
    <property type="protein sequence ID" value="ALUE_0001983301-mRNA-1"/>
    <property type="gene ID" value="ALUE_0001983301"/>
</dbReference>
<evidence type="ECO:0000313" key="3">
    <source>
        <dbReference type="WBParaSite" id="ALUE_0001983301-mRNA-1"/>
    </source>
</evidence>
<sequence>MVFIREVFLISVFITPLRGSFCGESAIPFSFEVNFSLT</sequence>
<feature type="chain" id="PRO_5005657377" evidence="1">
    <location>
        <begin position="20"/>
        <end position="38"/>
    </location>
</feature>
<evidence type="ECO:0000256" key="1">
    <source>
        <dbReference type="SAM" id="SignalP"/>
    </source>
</evidence>
<name>A0A0M3IM55_ASCLU</name>
<protein>
    <submittedName>
        <fullName evidence="3">Uncharacterized protein</fullName>
    </submittedName>
</protein>
<dbReference type="Proteomes" id="UP000036681">
    <property type="component" value="Unplaced"/>
</dbReference>
<organism evidence="2 3">
    <name type="scientific">Ascaris lumbricoides</name>
    <name type="common">Giant roundworm</name>
    <dbReference type="NCBI Taxonomy" id="6252"/>
    <lineage>
        <taxon>Eukaryota</taxon>
        <taxon>Metazoa</taxon>
        <taxon>Ecdysozoa</taxon>
        <taxon>Nematoda</taxon>
        <taxon>Chromadorea</taxon>
        <taxon>Rhabditida</taxon>
        <taxon>Spirurina</taxon>
        <taxon>Ascaridomorpha</taxon>
        <taxon>Ascaridoidea</taxon>
        <taxon>Ascarididae</taxon>
        <taxon>Ascaris</taxon>
    </lineage>
</organism>
<reference evidence="3" key="1">
    <citation type="submission" date="2017-02" db="UniProtKB">
        <authorList>
            <consortium name="WormBaseParasite"/>
        </authorList>
    </citation>
    <scope>IDENTIFICATION</scope>
</reference>